<evidence type="ECO:0000313" key="3">
    <source>
        <dbReference type="EMBL" id="PXW94342.1"/>
    </source>
</evidence>
<protein>
    <submittedName>
        <fullName evidence="3">Response regulator receiver domain-containing protein</fullName>
    </submittedName>
</protein>
<dbReference type="GO" id="GO:0000160">
    <property type="term" value="P:phosphorelay signal transduction system"/>
    <property type="evidence" value="ECO:0007669"/>
    <property type="project" value="InterPro"/>
</dbReference>
<dbReference type="OrthoDB" id="9801101at2"/>
<dbReference type="PANTHER" id="PTHR43228:SF1">
    <property type="entry name" value="TWO-COMPONENT RESPONSE REGULATOR ARR22"/>
    <property type="match status" value="1"/>
</dbReference>
<gene>
    <name evidence="3" type="ORF">C7444_11441</name>
</gene>
<evidence type="ECO:0000259" key="2">
    <source>
        <dbReference type="PROSITE" id="PS50110"/>
    </source>
</evidence>
<dbReference type="EMBL" id="QJJS01000014">
    <property type="protein sequence ID" value="PXW94342.1"/>
    <property type="molecule type" value="Genomic_DNA"/>
</dbReference>
<feature type="domain" description="Response regulatory" evidence="2">
    <location>
        <begin position="3"/>
        <end position="122"/>
    </location>
</feature>
<evidence type="ECO:0000256" key="1">
    <source>
        <dbReference type="PROSITE-ProRule" id="PRU00169"/>
    </source>
</evidence>
<dbReference type="PROSITE" id="PS50110">
    <property type="entry name" value="RESPONSE_REGULATORY"/>
    <property type="match status" value="1"/>
</dbReference>
<name>A0A318GXN9_9BURK</name>
<dbReference type="SUPFAM" id="SSF52172">
    <property type="entry name" value="CheY-like"/>
    <property type="match status" value="1"/>
</dbReference>
<dbReference type="InterPro" id="IPR001789">
    <property type="entry name" value="Sig_transdc_resp-reg_receiver"/>
</dbReference>
<reference evidence="3 4" key="1">
    <citation type="submission" date="2018-05" db="EMBL/GenBank/DDBJ databases">
        <title>Genomic Encyclopedia of Type Strains, Phase IV (KMG-IV): sequencing the most valuable type-strain genomes for metagenomic binning, comparative biology and taxonomic classification.</title>
        <authorList>
            <person name="Goeker M."/>
        </authorList>
    </citation>
    <scope>NUCLEOTIDE SEQUENCE [LARGE SCALE GENOMIC DNA]</scope>
    <source>
        <strain evidence="3 4">DSM 566</strain>
    </source>
</reference>
<dbReference type="SMART" id="SM00448">
    <property type="entry name" value="REC"/>
    <property type="match status" value="1"/>
</dbReference>
<dbReference type="Pfam" id="PF00072">
    <property type="entry name" value="Response_reg"/>
    <property type="match status" value="1"/>
</dbReference>
<dbReference type="InterPro" id="IPR052048">
    <property type="entry name" value="ST_Response_Regulator"/>
</dbReference>
<accession>A0A318GXN9</accession>
<dbReference type="Proteomes" id="UP000247811">
    <property type="component" value="Unassembled WGS sequence"/>
</dbReference>
<comment type="caution">
    <text evidence="3">The sequence shown here is derived from an EMBL/GenBank/DDBJ whole genome shotgun (WGS) entry which is preliminary data.</text>
</comment>
<dbReference type="RefSeq" id="WP_110401532.1">
    <property type="nucleotide sequence ID" value="NZ_QJJS01000014.1"/>
</dbReference>
<dbReference type="PANTHER" id="PTHR43228">
    <property type="entry name" value="TWO-COMPONENT RESPONSE REGULATOR"/>
    <property type="match status" value="1"/>
</dbReference>
<dbReference type="AlphaFoldDB" id="A0A318GXN9"/>
<feature type="modified residue" description="4-aspartylphosphate" evidence="1">
    <location>
        <position position="53"/>
    </location>
</feature>
<dbReference type="Gene3D" id="3.40.50.2300">
    <property type="match status" value="1"/>
</dbReference>
<sequence>MARILLVDDDTLLRDTVRQLLALDGHHVSEAEDGASALTQLRQGLSVDLVITDMLMPVMDGAQLIVELKKLRPQVPVIAISGGRRSLSPQFSLDTAQIAGAAQLLPKPFGRAALQAAVRTALPT</sequence>
<organism evidence="3 4">
    <name type="scientific">Sphaerotilus hippei</name>
    <dbReference type="NCBI Taxonomy" id="744406"/>
    <lineage>
        <taxon>Bacteria</taxon>
        <taxon>Pseudomonadati</taxon>
        <taxon>Pseudomonadota</taxon>
        <taxon>Betaproteobacteria</taxon>
        <taxon>Burkholderiales</taxon>
        <taxon>Sphaerotilaceae</taxon>
        <taxon>Sphaerotilus</taxon>
    </lineage>
</organism>
<dbReference type="InterPro" id="IPR011006">
    <property type="entry name" value="CheY-like_superfamily"/>
</dbReference>
<keyword evidence="4" id="KW-1185">Reference proteome</keyword>
<keyword evidence="1" id="KW-0597">Phosphoprotein</keyword>
<proteinExistence type="predicted"/>
<evidence type="ECO:0000313" key="4">
    <source>
        <dbReference type="Proteomes" id="UP000247811"/>
    </source>
</evidence>